<evidence type="ECO:0000256" key="5">
    <source>
        <dbReference type="SAM" id="MobiDB-lite"/>
    </source>
</evidence>
<dbReference type="InterPro" id="IPR000514">
    <property type="entry name" value="Glyco_hydro_39"/>
</dbReference>
<evidence type="ECO:0000313" key="7">
    <source>
        <dbReference type="EMBL" id="MDT0418746.1"/>
    </source>
</evidence>
<dbReference type="EMBL" id="JAVRER010000053">
    <property type="protein sequence ID" value="MDT0418746.1"/>
    <property type="molecule type" value="Genomic_DNA"/>
</dbReference>
<evidence type="ECO:0000313" key="8">
    <source>
        <dbReference type="Proteomes" id="UP001183607"/>
    </source>
</evidence>
<accession>A0ABD5EBC6</accession>
<feature type="region of interest" description="Disordered" evidence="5">
    <location>
        <begin position="1"/>
        <end position="50"/>
    </location>
</feature>
<dbReference type="Gene3D" id="3.20.20.80">
    <property type="entry name" value="Glycosidases"/>
    <property type="match status" value="1"/>
</dbReference>
<dbReference type="PRINTS" id="PR00745">
    <property type="entry name" value="GLHYDRLASE39"/>
</dbReference>
<name>A0ABD5EBC6_9ACTN</name>
<dbReference type="SUPFAM" id="SSF51011">
    <property type="entry name" value="Glycosyl hydrolase domain"/>
    <property type="match status" value="1"/>
</dbReference>
<dbReference type="GO" id="GO:0016798">
    <property type="term" value="F:hydrolase activity, acting on glycosyl bonds"/>
    <property type="evidence" value="ECO:0007669"/>
    <property type="project" value="UniProtKB-KW"/>
</dbReference>
<gene>
    <name evidence="7" type="ORF">RM574_25020</name>
</gene>
<comment type="similarity">
    <text evidence="1">Belongs to the glycosyl hydrolase 39 family.</text>
</comment>
<feature type="active site" description="Proton donor" evidence="4">
    <location>
        <position position="322"/>
    </location>
</feature>
<dbReference type="Gene3D" id="2.60.40.10">
    <property type="entry name" value="Immunoglobulins"/>
    <property type="match status" value="1"/>
</dbReference>
<dbReference type="InterPro" id="IPR051923">
    <property type="entry name" value="Glycosyl_Hydrolase_39"/>
</dbReference>
<evidence type="ECO:0000259" key="6">
    <source>
        <dbReference type="Pfam" id="PF01229"/>
    </source>
</evidence>
<reference evidence="8" key="1">
    <citation type="submission" date="2023-07" db="EMBL/GenBank/DDBJ databases">
        <title>30 novel species of actinomycetes from the DSMZ collection.</title>
        <authorList>
            <person name="Nouioui I."/>
        </authorList>
    </citation>
    <scope>NUCLEOTIDE SEQUENCE [LARGE SCALE GENOMIC DNA]</scope>
    <source>
        <strain evidence="8">DSM 41982</strain>
    </source>
</reference>
<dbReference type="InterPro" id="IPR049166">
    <property type="entry name" value="GH39_cat"/>
</dbReference>
<evidence type="ECO:0000256" key="4">
    <source>
        <dbReference type="PIRSR" id="PIRSR600514-1"/>
    </source>
</evidence>
<dbReference type="RefSeq" id="WP_093852950.1">
    <property type="nucleotide sequence ID" value="NZ_JAVRER010000053.1"/>
</dbReference>
<feature type="domain" description="Glycosyl hydrolases family 39 N-terminal catalytic" evidence="6">
    <location>
        <begin position="159"/>
        <end position="606"/>
    </location>
</feature>
<organism evidence="7 8">
    <name type="scientific">Streptomyces evansiae</name>
    <dbReference type="NCBI Taxonomy" id="3075535"/>
    <lineage>
        <taxon>Bacteria</taxon>
        <taxon>Bacillati</taxon>
        <taxon>Actinomycetota</taxon>
        <taxon>Actinomycetes</taxon>
        <taxon>Kitasatosporales</taxon>
        <taxon>Streptomycetaceae</taxon>
        <taxon>Streptomyces</taxon>
    </lineage>
</organism>
<evidence type="ECO:0000256" key="1">
    <source>
        <dbReference type="ARBA" id="ARBA00008875"/>
    </source>
</evidence>
<feature type="compositionally biased region" description="Low complexity" evidence="5">
    <location>
        <begin position="1"/>
        <end position="30"/>
    </location>
</feature>
<feature type="compositionally biased region" description="Basic and acidic residues" evidence="5">
    <location>
        <begin position="31"/>
        <end position="46"/>
    </location>
</feature>
<dbReference type="PANTHER" id="PTHR12631:SF10">
    <property type="entry name" value="BETA-XYLOSIDASE-LIKE PROTEIN-RELATED"/>
    <property type="match status" value="1"/>
</dbReference>
<dbReference type="Proteomes" id="UP001183607">
    <property type="component" value="Unassembled WGS sequence"/>
</dbReference>
<evidence type="ECO:0000256" key="2">
    <source>
        <dbReference type="ARBA" id="ARBA00022801"/>
    </source>
</evidence>
<dbReference type="InterPro" id="IPR017853">
    <property type="entry name" value="GH"/>
</dbReference>
<dbReference type="SUPFAM" id="SSF51445">
    <property type="entry name" value="(Trans)glycosidases"/>
    <property type="match status" value="1"/>
</dbReference>
<keyword evidence="3" id="KW-0326">Glycosidase</keyword>
<dbReference type="Pfam" id="PF01229">
    <property type="entry name" value="Glyco_hydro_39"/>
    <property type="match status" value="1"/>
</dbReference>
<proteinExistence type="inferred from homology"/>
<dbReference type="Gene3D" id="2.60.40.1500">
    <property type="entry name" value="Glycosyl hydrolase domain, family 39"/>
    <property type="match status" value="1"/>
</dbReference>
<evidence type="ECO:0000256" key="3">
    <source>
        <dbReference type="ARBA" id="ARBA00023295"/>
    </source>
</evidence>
<dbReference type="InterPro" id="IPR036116">
    <property type="entry name" value="FN3_sf"/>
</dbReference>
<comment type="caution">
    <text evidence="7">The sequence shown here is derived from an EMBL/GenBank/DDBJ whole genome shotgun (WGS) entry which is preliminary data.</text>
</comment>
<dbReference type="PANTHER" id="PTHR12631">
    <property type="entry name" value="ALPHA-L-IDURONIDASE"/>
    <property type="match status" value="1"/>
</dbReference>
<protein>
    <submittedName>
        <fullName evidence="7">Glycoside hydrolase</fullName>
    </submittedName>
</protein>
<dbReference type="GO" id="GO:0005975">
    <property type="term" value="P:carbohydrate metabolic process"/>
    <property type="evidence" value="ECO:0007669"/>
    <property type="project" value="UniProtKB-ARBA"/>
</dbReference>
<dbReference type="AlphaFoldDB" id="A0ABD5EBC6"/>
<keyword evidence="2 7" id="KW-0378">Hydrolase</keyword>
<dbReference type="InterPro" id="IPR013783">
    <property type="entry name" value="Ig-like_fold"/>
</dbReference>
<sequence>MPEKPAAPAHPAAPDAPTAAPAAPTAAPEKSAARSDWEQRIGKPSDTRLTGTAAVAAPAGLRAEDGTGLVRLDWRPVAGALGYLVHRADSPEGPFTPLDHLGGDVLAVPHPPYADTLVEPGRAYHYKVASWTDDGAGPLGAETVTATPKAPGEAPAAVEVAVDAAAPTSPLPRVWNRIIGAEHLSLLLWDKPGPGGSDTAAEYHEALGKVRDELGVRAVRAHGTFLPETVSVRPDGSFDFSGLDEVYDRFLATGLKPVVELSFMPEELAKDPGYTVFDYKALVSTPTSWERWGELCHALVVHLQERYGRDEVAGWEFEVWNEANLEVFWNGTQDDYHLLYAYAVRAVKAADPRIRVGGPSSAAAGWVGALLEYCRAEDLPVDFVSTHTYGNAPLDFRPLTRAYAEATGRPEPEILWTEWGVTPTHFHPVSDSVFSAPFVLRGMKSALASTDALAYWVATDQFEELGWPPKLFHGGFGLLTVGNLRKPRYWALWLLNQLAGDRAPVAVSGDGADATVEALATRAEDGSAVDVLVWNGTLDQSKVAGAAALGRSTTVRVTGLEPGARYAVSAYRVDEAHGNIQAVWEELGGGDWPDAPQWAKLREADRLPAEPLAPVLADAAGAVRVEVELPMPGIRLLGLRRA</sequence>
<dbReference type="SUPFAM" id="SSF49265">
    <property type="entry name" value="Fibronectin type III"/>
    <property type="match status" value="1"/>
</dbReference>